<dbReference type="AlphaFoldDB" id="A0A4R0RNK2"/>
<feature type="compositionally biased region" description="Polar residues" evidence="6">
    <location>
        <begin position="479"/>
        <end position="510"/>
    </location>
</feature>
<feature type="region of interest" description="Disordered" evidence="6">
    <location>
        <begin position="926"/>
        <end position="950"/>
    </location>
</feature>
<dbReference type="InterPro" id="IPR002048">
    <property type="entry name" value="EF_hand_dom"/>
</dbReference>
<dbReference type="PROSITE" id="PS50222">
    <property type="entry name" value="EF_HAND_2"/>
    <property type="match status" value="1"/>
</dbReference>
<dbReference type="InterPro" id="IPR058650">
    <property type="entry name" value="Msy1/2-like"/>
</dbReference>
<dbReference type="PANTHER" id="PTHR31323:SF1">
    <property type="entry name" value="MECHANOSENSITIVE ION CHANNEL PROTEIN"/>
    <property type="match status" value="1"/>
</dbReference>
<sequence length="950" mass="107066">MAQDSDEPAGSDISPQDPPRPRPRQLEFFSTPDIEHPIPSPPYQRIPNTSTVILDNYSEVHDHDHDEQTPAYKSRSNVNLAESAAMGEKNRLHAEDYIEKKPSVHYPEDVASPPLSAPRPMGFSRVDTFEGSPTASIAGTDDEDDDEDYDWSGEEDLVDEEAKFEQAMGMKKKATGWGPKRLFGLLFSSLIGSTILSGIIITPALLVHFYWYRPHPTDHRRYVRDNVDAWLFWAASNVSVSWFLAMIVDIVPTFVRYAIIVAWGHVSESIKNKLEMYNTVKDAIKPLFYAAGSWVSWVILFEQIFKLYDSGDESASRASYTPRVYQAIEFLFFLALVWCAQRMLSHAIAFAFHRTAFRERVDDLRLALGSIEKLRLYRPKRGHRSSAFGRTTPSISAAFGLSPFQEKDGFSFTPSRGVTPANSRPGTPDRLQEVMSGNEGDHEDPDATLVGKKGKKKNKGKGKKKSTSGFKTPIESEQMHSPASAGQHSYPPSTMNDSPLRNGANTPTRRPNSDESDNVVHQAAKVLKTAVLHDARNIQGRVDDNLGGLVWNVTSAHEAKRLARSIFMAFKDRRRTYLQPSDFYPAFKTHEEAERAFRVFDKDNNGDLSRAEIKTTLLKVYKERRSLSRSMRDVGAAMKTLDHILLFFAAVVLFFVSLSVFRVNVGDSLTSVYSLGIAASFIFKNSASNAFDAIMFLFVTHPFDTGDRCFIDDENLVVKKMGLFATVFTRSDGSETYYFNSLLFTKFITNVRRSDVRLPFISTVLPQVLILWGDVAWRTPLEKLDALEKCLNEWLATEENRWYQPSTSVTLQKINYQRHLEITIGIGHNANWQDWGLRNARKTAFHAAVNYFCRQLGIVAHESPMPIAYADQDTLDFVPGTPTPYDEEYDEHEHEHEYPQAHTHAAAVSGGQKMLWLGFVPPSDKPIPGALRARKSKSRKAMLRSLGADG</sequence>
<dbReference type="GO" id="GO:0005509">
    <property type="term" value="F:calcium ion binding"/>
    <property type="evidence" value="ECO:0007669"/>
    <property type="project" value="InterPro"/>
</dbReference>
<organism evidence="9 10">
    <name type="scientific">Steccherinum ochraceum</name>
    <dbReference type="NCBI Taxonomy" id="92696"/>
    <lineage>
        <taxon>Eukaryota</taxon>
        <taxon>Fungi</taxon>
        <taxon>Dikarya</taxon>
        <taxon>Basidiomycota</taxon>
        <taxon>Agaricomycotina</taxon>
        <taxon>Agaricomycetes</taxon>
        <taxon>Polyporales</taxon>
        <taxon>Steccherinaceae</taxon>
        <taxon>Steccherinum</taxon>
    </lineage>
</organism>
<evidence type="ECO:0000256" key="5">
    <source>
        <dbReference type="ARBA" id="ARBA00023136"/>
    </source>
</evidence>
<evidence type="ECO:0000256" key="7">
    <source>
        <dbReference type="SAM" id="Phobius"/>
    </source>
</evidence>
<dbReference type="Pfam" id="PF25886">
    <property type="entry name" value="Msy1"/>
    <property type="match status" value="1"/>
</dbReference>
<feature type="transmembrane region" description="Helical" evidence="7">
    <location>
        <begin position="182"/>
        <end position="211"/>
    </location>
</feature>
<feature type="compositionally biased region" description="Basic residues" evidence="6">
    <location>
        <begin position="932"/>
        <end position="942"/>
    </location>
</feature>
<name>A0A4R0RNK2_9APHY</name>
<dbReference type="InterPro" id="IPR023408">
    <property type="entry name" value="MscS_beta-dom_sf"/>
</dbReference>
<dbReference type="InterPro" id="IPR011992">
    <property type="entry name" value="EF-hand-dom_pair"/>
</dbReference>
<keyword evidence="5 7" id="KW-0472">Membrane</keyword>
<dbReference type="Gene3D" id="2.30.30.60">
    <property type="match status" value="1"/>
</dbReference>
<evidence type="ECO:0000313" key="9">
    <source>
        <dbReference type="EMBL" id="TCD66839.1"/>
    </source>
</evidence>
<keyword evidence="4 7" id="KW-1133">Transmembrane helix</keyword>
<feature type="compositionally biased region" description="Acidic residues" evidence="6">
    <location>
        <begin position="140"/>
        <end position="151"/>
    </location>
</feature>
<proteinExistence type="predicted"/>
<feature type="compositionally biased region" description="Polar residues" evidence="6">
    <location>
        <begin position="412"/>
        <end position="425"/>
    </location>
</feature>
<feature type="transmembrane region" description="Helical" evidence="7">
    <location>
        <begin position="240"/>
        <end position="266"/>
    </location>
</feature>
<comment type="caution">
    <text evidence="9">The sequence shown here is derived from an EMBL/GenBank/DDBJ whole genome shotgun (WGS) entry which is preliminary data.</text>
</comment>
<dbReference type="InterPro" id="IPR010920">
    <property type="entry name" value="LSM_dom_sf"/>
</dbReference>
<accession>A0A4R0RNK2</accession>
<dbReference type="InterPro" id="IPR018247">
    <property type="entry name" value="EF_Hand_1_Ca_BS"/>
</dbReference>
<dbReference type="Proteomes" id="UP000292702">
    <property type="component" value="Unassembled WGS sequence"/>
</dbReference>
<evidence type="ECO:0000256" key="6">
    <source>
        <dbReference type="SAM" id="MobiDB-lite"/>
    </source>
</evidence>
<feature type="domain" description="EF-hand" evidence="8">
    <location>
        <begin position="588"/>
        <end position="623"/>
    </location>
</feature>
<evidence type="ECO:0000256" key="1">
    <source>
        <dbReference type="ARBA" id="ARBA00004370"/>
    </source>
</evidence>
<dbReference type="SUPFAM" id="SSF47473">
    <property type="entry name" value="EF-hand"/>
    <property type="match status" value="1"/>
</dbReference>
<feature type="transmembrane region" description="Helical" evidence="7">
    <location>
        <begin position="325"/>
        <end position="344"/>
    </location>
</feature>
<evidence type="ECO:0000256" key="2">
    <source>
        <dbReference type="ARBA" id="ARBA00022692"/>
    </source>
</evidence>
<protein>
    <recommendedName>
        <fullName evidence="8">EF-hand domain-containing protein</fullName>
    </recommendedName>
</protein>
<dbReference type="GO" id="GO:0005262">
    <property type="term" value="F:calcium channel activity"/>
    <property type="evidence" value="ECO:0007669"/>
    <property type="project" value="TreeGrafter"/>
</dbReference>
<dbReference type="Gene3D" id="1.10.238.10">
    <property type="entry name" value="EF-hand"/>
    <property type="match status" value="1"/>
</dbReference>
<feature type="region of interest" description="Disordered" evidence="6">
    <location>
        <begin position="1"/>
        <end position="75"/>
    </location>
</feature>
<feature type="compositionally biased region" description="Basic and acidic residues" evidence="6">
    <location>
        <begin position="58"/>
        <end position="68"/>
    </location>
</feature>
<evidence type="ECO:0000256" key="4">
    <source>
        <dbReference type="ARBA" id="ARBA00022989"/>
    </source>
</evidence>
<feature type="region of interest" description="Disordered" evidence="6">
    <location>
        <begin position="103"/>
        <end position="151"/>
    </location>
</feature>
<feature type="compositionally biased region" description="Basic residues" evidence="6">
    <location>
        <begin position="452"/>
        <end position="466"/>
    </location>
</feature>
<dbReference type="EMBL" id="RWJN01000120">
    <property type="protein sequence ID" value="TCD66839.1"/>
    <property type="molecule type" value="Genomic_DNA"/>
</dbReference>
<keyword evidence="3" id="KW-0106">Calcium</keyword>
<dbReference type="GO" id="GO:0006874">
    <property type="term" value="P:intracellular calcium ion homeostasis"/>
    <property type="evidence" value="ECO:0007669"/>
    <property type="project" value="TreeGrafter"/>
</dbReference>
<dbReference type="GO" id="GO:0016020">
    <property type="term" value="C:membrane"/>
    <property type="evidence" value="ECO:0007669"/>
    <property type="project" value="UniProtKB-SubCell"/>
</dbReference>
<feature type="transmembrane region" description="Helical" evidence="7">
    <location>
        <begin position="641"/>
        <end position="661"/>
    </location>
</feature>
<dbReference type="SUPFAM" id="SSF50182">
    <property type="entry name" value="Sm-like ribonucleoproteins"/>
    <property type="match status" value="1"/>
</dbReference>
<dbReference type="InterPro" id="IPR006685">
    <property type="entry name" value="MscS_channel_2nd"/>
</dbReference>
<feature type="region of interest" description="Disordered" evidence="6">
    <location>
        <begin position="410"/>
        <end position="518"/>
    </location>
</feature>
<dbReference type="PANTHER" id="PTHR31323">
    <property type="entry name" value="MECHANOSENSITIVE ION CHANNEL PROTEIN MSY2"/>
    <property type="match status" value="1"/>
</dbReference>
<keyword evidence="10" id="KW-1185">Reference proteome</keyword>
<dbReference type="OrthoDB" id="544685at2759"/>
<dbReference type="STRING" id="92696.A0A4R0RNK2"/>
<evidence type="ECO:0000256" key="3">
    <source>
        <dbReference type="ARBA" id="ARBA00022837"/>
    </source>
</evidence>
<reference evidence="9 10" key="1">
    <citation type="submission" date="2018-11" db="EMBL/GenBank/DDBJ databases">
        <title>Genome assembly of Steccherinum ochraceum LE-BIN_3174, the white-rot fungus of the Steccherinaceae family (The Residual Polyporoid clade, Polyporales, Basidiomycota).</title>
        <authorList>
            <person name="Fedorova T.V."/>
            <person name="Glazunova O.A."/>
            <person name="Landesman E.O."/>
            <person name="Moiseenko K.V."/>
            <person name="Psurtseva N.V."/>
            <person name="Savinova O.S."/>
            <person name="Shakhova N.V."/>
            <person name="Tyazhelova T.V."/>
            <person name="Vasina D.V."/>
        </authorList>
    </citation>
    <scope>NUCLEOTIDE SEQUENCE [LARGE SCALE GENOMIC DNA]</scope>
    <source>
        <strain evidence="9 10">LE-BIN_3174</strain>
    </source>
</reference>
<keyword evidence="2 7" id="KW-0812">Transmembrane</keyword>
<evidence type="ECO:0000313" key="10">
    <source>
        <dbReference type="Proteomes" id="UP000292702"/>
    </source>
</evidence>
<comment type="subcellular location">
    <subcellularLocation>
        <location evidence="1">Membrane</location>
    </subcellularLocation>
</comment>
<gene>
    <name evidence="9" type="ORF">EIP91_000917</name>
</gene>
<evidence type="ECO:0000259" key="8">
    <source>
        <dbReference type="PROSITE" id="PS50222"/>
    </source>
</evidence>
<dbReference type="Pfam" id="PF00924">
    <property type="entry name" value="MS_channel_2nd"/>
    <property type="match status" value="1"/>
</dbReference>
<dbReference type="PROSITE" id="PS00018">
    <property type="entry name" value="EF_HAND_1"/>
    <property type="match status" value="1"/>
</dbReference>